<accession>A0A9W6GIZ8</accession>
<dbReference type="GO" id="GO:0004222">
    <property type="term" value="F:metalloendopeptidase activity"/>
    <property type="evidence" value="ECO:0007669"/>
    <property type="project" value="TreeGrafter"/>
</dbReference>
<dbReference type="PANTHER" id="PTHR21666:SF289">
    <property type="entry name" value="L-ALA--D-GLU ENDOPEPTIDASE"/>
    <property type="match status" value="1"/>
</dbReference>
<dbReference type="FunFam" id="2.70.70.10:FF:000006">
    <property type="entry name" value="M23 family peptidase"/>
    <property type="match status" value="1"/>
</dbReference>
<dbReference type="PROSITE" id="PS51782">
    <property type="entry name" value="LYSM"/>
    <property type="match status" value="2"/>
</dbReference>
<dbReference type="PANTHER" id="PTHR21666">
    <property type="entry name" value="PEPTIDASE-RELATED"/>
    <property type="match status" value="1"/>
</dbReference>
<evidence type="ECO:0000313" key="4">
    <source>
        <dbReference type="Proteomes" id="UP001144471"/>
    </source>
</evidence>
<dbReference type="Gene3D" id="2.70.70.10">
    <property type="entry name" value="Glucose Permease (Domain IIA)"/>
    <property type="match status" value="1"/>
</dbReference>
<dbReference type="Gene3D" id="3.10.350.10">
    <property type="entry name" value="LysM domain"/>
    <property type="match status" value="2"/>
</dbReference>
<dbReference type="SUPFAM" id="SSF51261">
    <property type="entry name" value="Duplicated hybrid motif"/>
    <property type="match status" value="1"/>
</dbReference>
<dbReference type="InterPro" id="IPR050570">
    <property type="entry name" value="Cell_wall_metabolism_enzyme"/>
</dbReference>
<comment type="caution">
    <text evidence="3">The sequence shown here is derived from an EMBL/GenBank/DDBJ whole genome shotgun (WGS) entry which is preliminary data.</text>
</comment>
<keyword evidence="4" id="KW-1185">Reference proteome</keyword>
<dbReference type="InterPro" id="IPR011055">
    <property type="entry name" value="Dup_hybrid_motif"/>
</dbReference>
<feature type="domain" description="LysM" evidence="2">
    <location>
        <begin position="134"/>
        <end position="177"/>
    </location>
</feature>
<dbReference type="CDD" id="cd00118">
    <property type="entry name" value="LysM"/>
    <property type="match status" value="2"/>
</dbReference>
<dbReference type="SUPFAM" id="SSF54106">
    <property type="entry name" value="LysM domain"/>
    <property type="match status" value="1"/>
</dbReference>
<feature type="domain" description="LysM" evidence="2">
    <location>
        <begin position="85"/>
        <end position="128"/>
    </location>
</feature>
<evidence type="ECO:0000256" key="1">
    <source>
        <dbReference type="ARBA" id="ARBA00022729"/>
    </source>
</evidence>
<keyword evidence="1" id="KW-0732">Signal</keyword>
<organism evidence="3 4">
    <name type="scientific">Propionigenium maris DSM 9537</name>
    <dbReference type="NCBI Taxonomy" id="1123000"/>
    <lineage>
        <taxon>Bacteria</taxon>
        <taxon>Fusobacteriati</taxon>
        <taxon>Fusobacteriota</taxon>
        <taxon>Fusobacteriia</taxon>
        <taxon>Fusobacteriales</taxon>
        <taxon>Fusobacteriaceae</taxon>
        <taxon>Propionigenium</taxon>
    </lineage>
</organism>
<dbReference type="SMART" id="SM00257">
    <property type="entry name" value="LysM"/>
    <property type="match status" value="2"/>
</dbReference>
<name>A0A9W6GIZ8_9FUSO</name>
<dbReference type="Proteomes" id="UP001144471">
    <property type="component" value="Unassembled WGS sequence"/>
</dbReference>
<proteinExistence type="predicted"/>
<dbReference type="AlphaFoldDB" id="A0A9W6GIZ8"/>
<gene>
    <name evidence="3" type="ORF">PM10SUCC1_15620</name>
</gene>
<evidence type="ECO:0000313" key="3">
    <source>
        <dbReference type="EMBL" id="GLI56048.1"/>
    </source>
</evidence>
<dbReference type="Pfam" id="PF01551">
    <property type="entry name" value="Peptidase_M23"/>
    <property type="match status" value="1"/>
</dbReference>
<protein>
    <submittedName>
        <fullName evidence="3">Peptidase M23</fullName>
    </submittedName>
</protein>
<dbReference type="CDD" id="cd12797">
    <property type="entry name" value="M23_peptidase"/>
    <property type="match status" value="1"/>
</dbReference>
<dbReference type="EMBL" id="BSDY01000006">
    <property type="protein sequence ID" value="GLI56048.1"/>
    <property type="molecule type" value="Genomic_DNA"/>
</dbReference>
<dbReference type="InterPro" id="IPR018392">
    <property type="entry name" value="LysM"/>
</dbReference>
<dbReference type="InterPro" id="IPR016047">
    <property type="entry name" value="M23ase_b-sheet_dom"/>
</dbReference>
<sequence>MKQQVRLVIFIGVLLLLVGQCFRVLNREITDVDKFTRYYEATDEESGGFEILSSNYITVEKTYKLNKRSSITESKRVDYQIPTFEIYTVKPGDSLSRIASIHNQNLDVLKANNPQLGRVLKVGDKIQIATSNGIFYKVRSGDSVFKIAQRYGVKSDDIMKYNKLSSTNIRVGQKLYLHNPSLKSVASTNRRSSGSFRMPVAYKGVTSPFGRRRHPVLKRYIYHKGVDLRAHYTQMYASRSGRVSYAGWMSGYGKLIIIKHASGYETRYAHLNNIYVKVGQRVNQGDLIGKTGMTGRVTGPHLHFEIRKNNNPLDPMKHLAK</sequence>
<dbReference type="InterPro" id="IPR036779">
    <property type="entry name" value="LysM_dom_sf"/>
</dbReference>
<dbReference type="RefSeq" id="WP_281834924.1">
    <property type="nucleotide sequence ID" value="NZ_BSDY01000006.1"/>
</dbReference>
<evidence type="ECO:0000259" key="2">
    <source>
        <dbReference type="PROSITE" id="PS51782"/>
    </source>
</evidence>
<dbReference type="Pfam" id="PF01476">
    <property type="entry name" value="LysM"/>
    <property type="match status" value="2"/>
</dbReference>
<reference evidence="3" key="1">
    <citation type="submission" date="2022-12" db="EMBL/GenBank/DDBJ databases">
        <title>Reference genome sequencing for broad-spectrum identification of bacterial and archaeal isolates by mass spectrometry.</title>
        <authorList>
            <person name="Sekiguchi Y."/>
            <person name="Tourlousse D.M."/>
        </authorList>
    </citation>
    <scope>NUCLEOTIDE SEQUENCE</scope>
    <source>
        <strain evidence="3">10succ1</strain>
    </source>
</reference>